<comment type="similarity">
    <text evidence="1">Belongs to the sigma-70 factor family. ECF subfamily.</text>
</comment>
<dbReference type="STRING" id="623280.SAMN05660226_02407"/>
<dbReference type="AlphaFoldDB" id="A0A1T5CVR5"/>
<accession>A0A1T5CVR5</accession>
<evidence type="ECO:0000313" key="10">
    <source>
        <dbReference type="Proteomes" id="UP000190541"/>
    </source>
</evidence>
<dbReference type="EMBL" id="FUYS01000005">
    <property type="protein sequence ID" value="SKB63618.1"/>
    <property type="molecule type" value="Genomic_DNA"/>
</dbReference>
<dbReference type="GO" id="GO:0016987">
    <property type="term" value="F:sigma factor activity"/>
    <property type="evidence" value="ECO:0007669"/>
    <property type="project" value="UniProtKB-KW"/>
</dbReference>
<dbReference type="PANTHER" id="PTHR43133">
    <property type="entry name" value="RNA POLYMERASE ECF-TYPE SIGMA FACTO"/>
    <property type="match status" value="1"/>
</dbReference>
<evidence type="ECO:0000256" key="5">
    <source>
        <dbReference type="ARBA" id="ARBA00023163"/>
    </source>
</evidence>
<organism evidence="9 10">
    <name type="scientific">Parapedobacter luteus</name>
    <dbReference type="NCBI Taxonomy" id="623280"/>
    <lineage>
        <taxon>Bacteria</taxon>
        <taxon>Pseudomonadati</taxon>
        <taxon>Bacteroidota</taxon>
        <taxon>Sphingobacteriia</taxon>
        <taxon>Sphingobacteriales</taxon>
        <taxon>Sphingobacteriaceae</taxon>
        <taxon>Parapedobacter</taxon>
    </lineage>
</organism>
<sequence length="196" mass="22715">MEQNELLHRISNDDEVAFACLYRTYQPGMRFFFMRYVHAEALAEDLCQELFIKLWNNRKQLADVREFRPYLHVLARNLAVNALKRISVSQRALGELLIHYSGRQDAADRRLVDREYDMLLEEVLSRLPQRSREVFNLCREQSKSYDEAAKALGVSRNAIKNHMVSTLKVLRAFAEKQLGVTLGLIASLLAIFFAGH</sequence>
<evidence type="ECO:0000256" key="4">
    <source>
        <dbReference type="ARBA" id="ARBA00023125"/>
    </source>
</evidence>
<name>A0A1T5CVR5_9SPHI</name>
<dbReference type="Pfam" id="PF08281">
    <property type="entry name" value="Sigma70_r4_2"/>
    <property type="match status" value="1"/>
</dbReference>
<protein>
    <submittedName>
        <fullName evidence="9">RNA polymerase sigma-70 factor, ECF subfamily</fullName>
    </submittedName>
</protein>
<dbReference type="SUPFAM" id="SSF88946">
    <property type="entry name" value="Sigma2 domain of RNA polymerase sigma factors"/>
    <property type="match status" value="1"/>
</dbReference>
<dbReference type="Pfam" id="PF04542">
    <property type="entry name" value="Sigma70_r2"/>
    <property type="match status" value="1"/>
</dbReference>
<dbReference type="InterPro" id="IPR036388">
    <property type="entry name" value="WH-like_DNA-bd_sf"/>
</dbReference>
<dbReference type="InterPro" id="IPR007627">
    <property type="entry name" value="RNA_pol_sigma70_r2"/>
</dbReference>
<keyword evidence="3" id="KW-0731">Sigma factor</keyword>
<dbReference type="Gene3D" id="1.10.10.10">
    <property type="entry name" value="Winged helix-like DNA-binding domain superfamily/Winged helix DNA-binding domain"/>
    <property type="match status" value="1"/>
</dbReference>
<evidence type="ECO:0000256" key="6">
    <source>
        <dbReference type="SAM" id="Phobius"/>
    </source>
</evidence>
<keyword evidence="6" id="KW-0812">Transmembrane</keyword>
<dbReference type="InterPro" id="IPR013249">
    <property type="entry name" value="RNA_pol_sigma70_r4_t2"/>
</dbReference>
<dbReference type="RefSeq" id="WP_079717089.1">
    <property type="nucleotide sequence ID" value="NZ_FUYS01000005.1"/>
</dbReference>
<keyword evidence="6" id="KW-1133">Transmembrane helix</keyword>
<feature type="domain" description="RNA polymerase sigma factor 70 region 4 type 2" evidence="8">
    <location>
        <begin position="118"/>
        <end position="164"/>
    </location>
</feature>
<keyword evidence="10" id="KW-1185">Reference proteome</keyword>
<evidence type="ECO:0000256" key="3">
    <source>
        <dbReference type="ARBA" id="ARBA00023082"/>
    </source>
</evidence>
<dbReference type="InterPro" id="IPR013324">
    <property type="entry name" value="RNA_pol_sigma_r3/r4-like"/>
</dbReference>
<dbReference type="PANTHER" id="PTHR43133:SF8">
    <property type="entry name" value="RNA POLYMERASE SIGMA FACTOR HI_1459-RELATED"/>
    <property type="match status" value="1"/>
</dbReference>
<evidence type="ECO:0000256" key="2">
    <source>
        <dbReference type="ARBA" id="ARBA00023015"/>
    </source>
</evidence>
<dbReference type="Proteomes" id="UP000190541">
    <property type="component" value="Unassembled WGS sequence"/>
</dbReference>
<dbReference type="NCBIfam" id="TIGR02937">
    <property type="entry name" value="sigma70-ECF"/>
    <property type="match status" value="1"/>
</dbReference>
<dbReference type="InterPro" id="IPR013325">
    <property type="entry name" value="RNA_pol_sigma_r2"/>
</dbReference>
<evidence type="ECO:0000256" key="1">
    <source>
        <dbReference type="ARBA" id="ARBA00010641"/>
    </source>
</evidence>
<dbReference type="GO" id="GO:0006352">
    <property type="term" value="P:DNA-templated transcription initiation"/>
    <property type="evidence" value="ECO:0007669"/>
    <property type="project" value="InterPro"/>
</dbReference>
<evidence type="ECO:0000259" key="7">
    <source>
        <dbReference type="Pfam" id="PF04542"/>
    </source>
</evidence>
<keyword evidence="2" id="KW-0805">Transcription regulation</keyword>
<dbReference type="InterPro" id="IPR014284">
    <property type="entry name" value="RNA_pol_sigma-70_dom"/>
</dbReference>
<evidence type="ECO:0000313" key="9">
    <source>
        <dbReference type="EMBL" id="SKB63618.1"/>
    </source>
</evidence>
<dbReference type="SUPFAM" id="SSF88659">
    <property type="entry name" value="Sigma3 and sigma4 domains of RNA polymerase sigma factors"/>
    <property type="match status" value="1"/>
</dbReference>
<proteinExistence type="inferred from homology"/>
<keyword evidence="4" id="KW-0238">DNA-binding</keyword>
<dbReference type="OrthoDB" id="659577at2"/>
<keyword evidence="6" id="KW-0472">Membrane</keyword>
<evidence type="ECO:0000259" key="8">
    <source>
        <dbReference type="Pfam" id="PF08281"/>
    </source>
</evidence>
<gene>
    <name evidence="9" type="ORF">SAMN05660226_02407</name>
</gene>
<dbReference type="Gene3D" id="1.10.1740.10">
    <property type="match status" value="1"/>
</dbReference>
<keyword evidence="5" id="KW-0804">Transcription</keyword>
<dbReference type="GO" id="GO:0003677">
    <property type="term" value="F:DNA binding"/>
    <property type="evidence" value="ECO:0007669"/>
    <property type="project" value="UniProtKB-KW"/>
</dbReference>
<reference evidence="9 10" key="1">
    <citation type="submission" date="2017-02" db="EMBL/GenBank/DDBJ databases">
        <authorList>
            <person name="Peterson S.W."/>
        </authorList>
    </citation>
    <scope>NUCLEOTIDE SEQUENCE [LARGE SCALE GENOMIC DNA]</scope>
    <source>
        <strain evidence="9 10">DSM 22899</strain>
    </source>
</reference>
<dbReference type="InterPro" id="IPR039425">
    <property type="entry name" value="RNA_pol_sigma-70-like"/>
</dbReference>
<feature type="domain" description="RNA polymerase sigma-70 region 2" evidence="7">
    <location>
        <begin position="21"/>
        <end position="85"/>
    </location>
</feature>
<feature type="transmembrane region" description="Helical" evidence="6">
    <location>
        <begin position="178"/>
        <end position="195"/>
    </location>
</feature>